<dbReference type="Pfam" id="PF08241">
    <property type="entry name" value="Methyltransf_11"/>
    <property type="match status" value="1"/>
</dbReference>
<dbReference type="Gene3D" id="3.40.50.150">
    <property type="entry name" value="Vaccinia Virus protein VP39"/>
    <property type="match status" value="1"/>
</dbReference>
<dbReference type="GO" id="GO:0002098">
    <property type="term" value="P:tRNA wobble uridine modification"/>
    <property type="evidence" value="ECO:0007669"/>
    <property type="project" value="TreeGrafter"/>
</dbReference>
<reference evidence="5" key="2">
    <citation type="submission" date="2015-01" db="EMBL/GenBank/DDBJ databases">
        <title>Evolutionary Origins and Diversification of the Mycorrhizal Mutualists.</title>
        <authorList>
            <consortium name="DOE Joint Genome Institute"/>
            <consortium name="Mycorrhizal Genomics Consortium"/>
            <person name="Kohler A."/>
            <person name="Kuo A."/>
            <person name="Nagy L.G."/>
            <person name="Floudas D."/>
            <person name="Copeland A."/>
            <person name="Barry K.W."/>
            <person name="Cichocki N."/>
            <person name="Veneault-Fourrey C."/>
            <person name="LaButti K."/>
            <person name="Lindquist E.A."/>
            <person name="Lipzen A."/>
            <person name="Lundell T."/>
            <person name="Morin E."/>
            <person name="Murat C."/>
            <person name="Riley R."/>
            <person name="Ohm R."/>
            <person name="Sun H."/>
            <person name="Tunlid A."/>
            <person name="Henrissat B."/>
            <person name="Grigoriev I.V."/>
            <person name="Hibbett D.S."/>
            <person name="Martin F."/>
        </authorList>
    </citation>
    <scope>NUCLEOTIDE SEQUENCE [LARGE SCALE GENOMIC DNA]</scope>
    <source>
        <strain evidence="5">MUT 4182</strain>
    </source>
</reference>
<sequence>MADGHVYDLLGVYLWWIPRRFSEFDLVKPFDRFWSANVDPDLLSVFLPWPLIAAFLSSIAPGSIGIDSGTGNGKYLPLDNRGSILTVGLDRSVNLLKLARYDAKQDGARSATLERGKEREVVLGDALDVPWRAGAFDYAISIATIHHLSTHERRRKASLIRAVNPAHGRIMIYVWAVEQDDLSKRVLPSADDAAAKEPGKDVLVPWVLADQQKAKAAGPASQASSELATEVKEESKVYDRYYHFFQSWELKDLVTEAAKEMGLHVGPLDASLRGSISRGMEIVKDGWERSNLYVELRMWARSSPI</sequence>
<keyword evidence="1" id="KW-0489">Methyltransferase</keyword>
<dbReference type="STRING" id="1051891.A0A0C3Q4B5"/>
<dbReference type="InterPro" id="IPR029063">
    <property type="entry name" value="SAM-dependent_MTases_sf"/>
</dbReference>
<accession>A0A0C3Q4B5</accession>
<dbReference type="PANTHER" id="PTHR13069">
    <property type="entry name" value="ALKYLATED DNA REPAIR PROTEIN ALKB HOMOLOG 8"/>
    <property type="match status" value="1"/>
</dbReference>
<dbReference type="InterPro" id="IPR013216">
    <property type="entry name" value="Methyltransf_11"/>
</dbReference>
<dbReference type="SUPFAM" id="SSF53335">
    <property type="entry name" value="S-adenosyl-L-methionine-dependent methyltransferases"/>
    <property type="match status" value="1"/>
</dbReference>
<evidence type="ECO:0000256" key="1">
    <source>
        <dbReference type="ARBA" id="ARBA00022603"/>
    </source>
</evidence>
<dbReference type="GO" id="GO:0005634">
    <property type="term" value="C:nucleus"/>
    <property type="evidence" value="ECO:0007669"/>
    <property type="project" value="TreeGrafter"/>
</dbReference>
<dbReference type="PANTHER" id="PTHR13069:SF21">
    <property type="entry name" value="ALKYLATED DNA REPAIR PROTEIN ALKB HOMOLOG 8"/>
    <property type="match status" value="1"/>
</dbReference>
<dbReference type="GO" id="GO:0005737">
    <property type="term" value="C:cytoplasm"/>
    <property type="evidence" value="ECO:0007669"/>
    <property type="project" value="TreeGrafter"/>
</dbReference>
<evidence type="ECO:0000313" key="4">
    <source>
        <dbReference type="EMBL" id="KIO17644.1"/>
    </source>
</evidence>
<reference evidence="4 5" key="1">
    <citation type="submission" date="2014-04" db="EMBL/GenBank/DDBJ databases">
        <authorList>
            <consortium name="DOE Joint Genome Institute"/>
            <person name="Kuo A."/>
            <person name="Girlanda M."/>
            <person name="Perotto S."/>
            <person name="Kohler A."/>
            <person name="Nagy L.G."/>
            <person name="Floudas D."/>
            <person name="Copeland A."/>
            <person name="Barry K.W."/>
            <person name="Cichocki N."/>
            <person name="Veneault-Fourrey C."/>
            <person name="LaButti K."/>
            <person name="Lindquist E.A."/>
            <person name="Lipzen A."/>
            <person name="Lundell T."/>
            <person name="Morin E."/>
            <person name="Murat C."/>
            <person name="Sun H."/>
            <person name="Tunlid A."/>
            <person name="Henrissat B."/>
            <person name="Grigoriev I.V."/>
            <person name="Hibbett D.S."/>
            <person name="Martin F."/>
            <person name="Nordberg H.P."/>
            <person name="Cantor M.N."/>
            <person name="Hua S.X."/>
        </authorList>
    </citation>
    <scope>NUCLEOTIDE SEQUENCE [LARGE SCALE GENOMIC DNA]</scope>
    <source>
        <strain evidence="4 5">MUT 4182</strain>
    </source>
</reference>
<evidence type="ECO:0000256" key="2">
    <source>
        <dbReference type="ARBA" id="ARBA00022679"/>
    </source>
</evidence>
<dbReference type="CDD" id="cd02440">
    <property type="entry name" value="AdoMet_MTases"/>
    <property type="match status" value="1"/>
</dbReference>
<keyword evidence="5" id="KW-1185">Reference proteome</keyword>
<dbReference type="GO" id="GO:0106335">
    <property type="term" value="F:tRNA (5-carboxymethyluridine(34)-5-O)-methyltransferase activity"/>
    <property type="evidence" value="ECO:0007669"/>
    <property type="project" value="TreeGrafter"/>
</dbReference>
<gene>
    <name evidence="4" type="ORF">M407DRAFT_32669</name>
</gene>
<dbReference type="InterPro" id="IPR051422">
    <property type="entry name" value="AlkB_tRNA_MeTrf/Diox"/>
</dbReference>
<dbReference type="Proteomes" id="UP000054248">
    <property type="component" value="Unassembled WGS sequence"/>
</dbReference>
<evidence type="ECO:0000259" key="3">
    <source>
        <dbReference type="Pfam" id="PF08241"/>
    </source>
</evidence>
<dbReference type="AlphaFoldDB" id="A0A0C3Q4B5"/>
<dbReference type="GO" id="GO:0008757">
    <property type="term" value="F:S-adenosylmethionine-dependent methyltransferase activity"/>
    <property type="evidence" value="ECO:0007669"/>
    <property type="project" value="InterPro"/>
</dbReference>
<evidence type="ECO:0000313" key="5">
    <source>
        <dbReference type="Proteomes" id="UP000054248"/>
    </source>
</evidence>
<organism evidence="4 5">
    <name type="scientific">Tulasnella calospora MUT 4182</name>
    <dbReference type="NCBI Taxonomy" id="1051891"/>
    <lineage>
        <taxon>Eukaryota</taxon>
        <taxon>Fungi</taxon>
        <taxon>Dikarya</taxon>
        <taxon>Basidiomycota</taxon>
        <taxon>Agaricomycotina</taxon>
        <taxon>Agaricomycetes</taxon>
        <taxon>Cantharellales</taxon>
        <taxon>Tulasnellaceae</taxon>
        <taxon>Tulasnella</taxon>
    </lineage>
</organism>
<dbReference type="OrthoDB" id="271595at2759"/>
<feature type="domain" description="Methyltransferase type 11" evidence="3">
    <location>
        <begin position="67"/>
        <end position="153"/>
    </location>
</feature>
<protein>
    <recommendedName>
        <fullName evidence="3">Methyltransferase type 11 domain-containing protein</fullName>
    </recommendedName>
</protein>
<name>A0A0C3Q4B5_9AGAM</name>
<dbReference type="EMBL" id="KN823358">
    <property type="protein sequence ID" value="KIO17644.1"/>
    <property type="molecule type" value="Genomic_DNA"/>
</dbReference>
<dbReference type="GO" id="GO:0000049">
    <property type="term" value="F:tRNA binding"/>
    <property type="evidence" value="ECO:0007669"/>
    <property type="project" value="TreeGrafter"/>
</dbReference>
<dbReference type="GO" id="GO:0030488">
    <property type="term" value="P:tRNA methylation"/>
    <property type="evidence" value="ECO:0007669"/>
    <property type="project" value="TreeGrafter"/>
</dbReference>
<dbReference type="HOGENOM" id="CLU_029501_2_0_1"/>
<keyword evidence="2" id="KW-0808">Transferase</keyword>
<proteinExistence type="predicted"/>